<evidence type="ECO:0000313" key="3">
    <source>
        <dbReference type="Proteomes" id="UP000000683"/>
    </source>
</evidence>
<dbReference type="eggNOG" id="COG4970">
    <property type="taxonomic scope" value="Bacteria"/>
</dbReference>
<dbReference type="Proteomes" id="UP000000683">
    <property type="component" value="Chromosome"/>
</dbReference>
<dbReference type="InterPro" id="IPR045584">
    <property type="entry name" value="Pilin-like"/>
</dbReference>
<keyword evidence="1" id="KW-0472">Membrane</keyword>
<dbReference type="OrthoDB" id="6336502at2"/>
<dbReference type="Gene3D" id="3.30.700.10">
    <property type="entry name" value="Glycoprotein, Type 4 Pilin"/>
    <property type="match status" value="1"/>
</dbReference>
<gene>
    <name evidence="2" type="ordered locus">ambt_04200</name>
</gene>
<evidence type="ECO:0000256" key="1">
    <source>
        <dbReference type="SAM" id="Phobius"/>
    </source>
</evidence>
<keyword evidence="3" id="KW-1185">Reference proteome</keyword>
<keyword evidence="1" id="KW-0812">Transmembrane</keyword>
<sequence>MVLIKAGGFTLLELLVVLCIVVIFTAIAAPSFVEWRQAIAIKSALKHTADIAKYARTLSISERKAITLVVDASANHCIGLTSASDCDCHVASSCHVISQQKRLIMQSYHAVIASPANKKALLTFDGTHGMSFGSAMTVTISNARYTGKVIINNLGRVRYCTSTSLEGIPLC</sequence>
<feature type="transmembrane region" description="Helical" evidence="1">
    <location>
        <begin position="12"/>
        <end position="33"/>
    </location>
</feature>
<proteinExistence type="predicted"/>
<dbReference type="EMBL" id="CP002339">
    <property type="protein sequence ID" value="AEF02390.1"/>
    <property type="molecule type" value="Genomic_DNA"/>
</dbReference>
<dbReference type="HOGENOM" id="CLU_1465318_0_0_6"/>
<name>F5ZC72_ALTNA</name>
<dbReference type="NCBIfam" id="TIGR02532">
    <property type="entry name" value="IV_pilin_GFxxxE"/>
    <property type="match status" value="1"/>
</dbReference>
<protein>
    <recommendedName>
        <fullName evidence="4">Prepilin-type N-terminal cleavage/methylation domain-containing protein</fullName>
    </recommendedName>
</protein>
<dbReference type="KEGG" id="alt:ambt_04200"/>
<reference evidence="2 3" key="1">
    <citation type="journal article" date="2011" name="J. Bacteriol.">
        <title>Complete genome sequence of the polycyclic aromatic hydrocarbon-degrading bacterium Alteromonas sp. strain SN2.</title>
        <authorList>
            <person name="Jin H.M."/>
            <person name="Jeong H."/>
            <person name="Moon E.J."/>
            <person name="Math R.K."/>
            <person name="Lee K."/>
            <person name="Kim H.J."/>
            <person name="Jeon C.O."/>
            <person name="Oh T.K."/>
            <person name="Kim J.F."/>
        </authorList>
    </citation>
    <scope>NUCLEOTIDE SEQUENCE [LARGE SCALE GENOMIC DNA]</scope>
    <source>
        <strain evidence="3">JCM 17741 / KACC 18427 / KCTC 11700BP / SN2</strain>
    </source>
</reference>
<evidence type="ECO:0008006" key="4">
    <source>
        <dbReference type="Google" id="ProtNLM"/>
    </source>
</evidence>
<dbReference type="InterPro" id="IPR012902">
    <property type="entry name" value="N_methyl_site"/>
</dbReference>
<organism evidence="2 3">
    <name type="scientific">Alteromonas naphthalenivorans</name>
    <dbReference type="NCBI Taxonomy" id="715451"/>
    <lineage>
        <taxon>Bacteria</taxon>
        <taxon>Pseudomonadati</taxon>
        <taxon>Pseudomonadota</taxon>
        <taxon>Gammaproteobacteria</taxon>
        <taxon>Alteromonadales</taxon>
        <taxon>Alteromonadaceae</taxon>
        <taxon>Alteromonas/Salinimonas group</taxon>
        <taxon>Alteromonas</taxon>
    </lineage>
</organism>
<dbReference type="AlphaFoldDB" id="F5ZC72"/>
<accession>F5ZC72</accession>
<dbReference type="RefSeq" id="WP_013783331.1">
    <property type="nucleotide sequence ID" value="NC_015554.1"/>
</dbReference>
<dbReference type="SUPFAM" id="SSF54523">
    <property type="entry name" value="Pili subunits"/>
    <property type="match status" value="1"/>
</dbReference>
<evidence type="ECO:0000313" key="2">
    <source>
        <dbReference type="EMBL" id="AEF02390.1"/>
    </source>
</evidence>
<keyword evidence="1" id="KW-1133">Transmembrane helix</keyword>